<gene>
    <name evidence="2" type="ORF">N791_02205</name>
</gene>
<feature type="domain" description="Thioesterase putative" evidence="1">
    <location>
        <begin position="7"/>
        <end position="147"/>
    </location>
</feature>
<name>A0A0A0M8V6_9GAMM</name>
<proteinExistence type="predicted"/>
<dbReference type="Pfam" id="PF09500">
    <property type="entry name" value="YiiD_C"/>
    <property type="match status" value="1"/>
</dbReference>
<dbReference type="Gene3D" id="3.10.129.10">
    <property type="entry name" value="Hotdog Thioesterase"/>
    <property type="match status" value="1"/>
</dbReference>
<comment type="caution">
    <text evidence="2">The sequence shown here is derived from an EMBL/GenBank/DDBJ whole genome shotgun (WGS) entry which is preliminary data.</text>
</comment>
<dbReference type="SUPFAM" id="SSF54637">
    <property type="entry name" value="Thioesterase/thiol ester dehydrase-isomerase"/>
    <property type="match status" value="1"/>
</dbReference>
<dbReference type="InterPro" id="IPR029069">
    <property type="entry name" value="HotDog_dom_sf"/>
</dbReference>
<dbReference type="Proteomes" id="UP000030003">
    <property type="component" value="Unassembled WGS sequence"/>
</dbReference>
<dbReference type="EMBL" id="AVBH01000082">
    <property type="protein sequence ID" value="KGO98422.1"/>
    <property type="molecule type" value="Genomic_DNA"/>
</dbReference>
<dbReference type="AlphaFoldDB" id="A0A0A0M8V6"/>
<dbReference type="InterPro" id="IPR012660">
    <property type="entry name" value="YiiD_C"/>
</dbReference>
<dbReference type="RefSeq" id="WP_036137260.1">
    <property type="nucleotide sequence ID" value="NZ_AUHT01000007.1"/>
</dbReference>
<sequence length="158" mass="16839">MASALELLQQHYDSMPPVAVMGLSIEGYAGHRLTLRAPLDRHVNDKGCAFGGSLASLMTLAGWGLVWLELEAAGLEADIYVADSHLRYLAPLYDDLRVTASAAEGADWSGFADQLRTRGRARIELVARVPLPDGRLATDFSGHYVAIARPVAGAGHAG</sequence>
<evidence type="ECO:0000313" key="3">
    <source>
        <dbReference type="Proteomes" id="UP000030003"/>
    </source>
</evidence>
<organism evidence="2 3">
    <name type="scientific">Lysobacter defluvii IMMIB APB-9 = DSM 18482</name>
    <dbReference type="NCBI Taxonomy" id="1385515"/>
    <lineage>
        <taxon>Bacteria</taxon>
        <taxon>Pseudomonadati</taxon>
        <taxon>Pseudomonadota</taxon>
        <taxon>Gammaproteobacteria</taxon>
        <taxon>Lysobacterales</taxon>
        <taxon>Lysobacteraceae</taxon>
        <taxon>Novilysobacter</taxon>
    </lineage>
</organism>
<evidence type="ECO:0000259" key="1">
    <source>
        <dbReference type="Pfam" id="PF09500"/>
    </source>
</evidence>
<dbReference type="STRING" id="1385515.GCA_000423325_01515"/>
<reference evidence="2 3" key="1">
    <citation type="submission" date="2013-08" db="EMBL/GenBank/DDBJ databases">
        <title>Genomic analysis of Lysobacter defluvii.</title>
        <authorList>
            <person name="Wang Q."/>
            <person name="Wang G."/>
        </authorList>
    </citation>
    <scope>NUCLEOTIDE SEQUENCE [LARGE SCALE GENOMIC DNA]</scope>
    <source>
        <strain evidence="2 3">IMMIB APB-9</strain>
    </source>
</reference>
<evidence type="ECO:0000313" key="2">
    <source>
        <dbReference type="EMBL" id="KGO98422.1"/>
    </source>
</evidence>
<dbReference type="OrthoDB" id="572024at2"/>
<protein>
    <submittedName>
        <fullName evidence="2">Thioesterase</fullName>
    </submittedName>
</protein>
<dbReference type="NCBIfam" id="TIGR02447">
    <property type="entry name" value="yiiD_Cterm"/>
    <property type="match status" value="1"/>
</dbReference>
<keyword evidence="3" id="KW-1185">Reference proteome</keyword>
<dbReference type="eggNOG" id="COG2050">
    <property type="taxonomic scope" value="Bacteria"/>
</dbReference>
<accession>A0A0A0M8V6</accession>